<dbReference type="SUPFAM" id="SSF56672">
    <property type="entry name" value="DNA/RNA polymerases"/>
    <property type="match status" value="1"/>
</dbReference>
<evidence type="ECO:0000313" key="1">
    <source>
        <dbReference type="EMBL" id="WMV29988.1"/>
    </source>
</evidence>
<evidence type="ECO:0000313" key="2">
    <source>
        <dbReference type="Proteomes" id="UP001234989"/>
    </source>
</evidence>
<gene>
    <name evidence="1" type="ORF">MTR67_023373</name>
</gene>
<protein>
    <recommendedName>
        <fullName evidence="3">Reverse transcriptase/retrotransposon-derived protein RNase H-like domain-containing protein</fullName>
    </recommendedName>
</protein>
<proteinExistence type="predicted"/>
<accession>A0AAF0QWZ3</accession>
<dbReference type="InterPro" id="IPR043502">
    <property type="entry name" value="DNA/RNA_pol_sf"/>
</dbReference>
<keyword evidence="2" id="KW-1185">Reference proteome</keyword>
<dbReference type="EMBL" id="CP133616">
    <property type="protein sequence ID" value="WMV29988.1"/>
    <property type="molecule type" value="Genomic_DNA"/>
</dbReference>
<evidence type="ECO:0008006" key="3">
    <source>
        <dbReference type="Google" id="ProtNLM"/>
    </source>
</evidence>
<dbReference type="AlphaFoldDB" id="A0AAF0QWZ3"/>
<dbReference type="InterPro" id="IPR032567">
    <property type="entry name" value="RTL1-rel"/>
</dbReference>
<dbReference type="Gene3D" id="3.10.10.10">
    <property type="entry name" value="HIV Type 1 Reverse Transcriptase, subunit A, domain 1"/>
    <property type="match status" value="1"/>
</dbReference>
<organism evidence="1 2">
    <name type="scientific">Solanum verrucosum</name>
    <dbReference type="NCBI Taxonomy" id="315347"/>
    <lineage>
        <taxon>Eukaryota</taxon>
        <taxon>Viridiplantae</taxon>
        <taxon>Streptophyta</taxon>
        <taxon>Embryophyta</taxon>
        <taxon>Tracheophyta</taxon>
        <taxon>Spermatophyta</taxon>
        <taxon>Magnoliopsida</taxon>
        <taxon>eudicotyledons</taxon>
        <taxon>Gunneridae</taxon>
        <taxon>Pentapetalae</taxon>
        <taxon>asterids</taxon>
        <taxon>lamiids</taxon>
        <taxon>Solanales</taxon>
        <taxon>Solanaceae</taxon>
        <taxon>Solanoideae</taxon>
        <taxon>Solaneae</taxon>
        <taxon>Solanum</taxon>
    </lineage>
</organism>
<sequence length="313" mass="35114">MYNEEVHFLENREKVSVRTIQGRAGIKVGIGIVMTVGETEIGNGVTMVVTPRIQKTKIAAFQILQEIDFGIDILPNTQPISIPPYRMAPVEMKEFKDQLKDMLDNGFIRSSISLWGAPVLFVKKRMVLFAKFIWSELYEKSFQELKDRLTFALVLTLPEGTNGFVVYCDASRIRLGGGIMVHNGSELSFVADVKAKQGLDLILVESKDTTLKKSVEAFSQGVDGVLRYQGRLCVLNVNDLREQILAEAHSLWYSIHSGATKIYRDLREGSDDEIDTFLPVKVSYSAEDYAKLCLIEMVRLHGVTLSIISDRGT</sequence>
<name>A0AAF0QWZ3_SOLVR</name>
<dbReference type="PANTHER" id="PTHR15503">
    <property type="entry name" value="LDOC1 RELATED"/>
    <property type="match status" value="1"/>
</dbReference>
<reference evidence="1" key="1">
    <citation type="submission" date="2023-08" db="EMBL/GenBank/DDBJ databases">
        <title>A de novo genome assembly of Solanum verrucosum Schlechtendal, a Mexican diploid species geographically isolated from the other diploid A-genome species in potato relatives.</title>
        <authorList>
            <person name="Hosaka K."/>
        </authorList>
    </citation>
    <scope>NUCLEOTIDE SEQUENCE</scope>
    <source>
        <tissue evidence="1">Young leaves</tissue>
    </source>
</reference>
<dbReference type="Proteomes" id="UP001234989">
    <property type="component" value="Chromosome 5"/>
</dbReference>
<dbReference type="PANTHER" id="PTHR15503:SF45">
    <property type="entry name" value="RNA-DIRECTED DNA POLYMERASE HOMOLOG"/>
    <property type="match status" value="1"/>
</dbReference>